<proteinExistence type="predicted"/>
<dbReference type="KEGG" id="vg:1261705"/>
<sequence length="117" mass="13841">MGIIESLSRRYEHSGWKYAQHYFFLHAIRPDLNLNEGDIERILHILKKVGVKELHRKASMEQVLLALAVFVKEEGGHPVPLDRYRILKEYSVDYKLYTTVLRNLLQYYRARTPTVRG</sequence>
<reference evidence="1 2" key="1">
    <citation type="journal article" date="1998" name="Mol. Microbiol.">
        <title>Molecular analysis of Methanobacterium phage psiM2.</title>
        <authorList>
            <person name="Pfister P."/>
            <person name="Wasserfallen A."/>
            <person name="Stettler R."/>
            <person name="Leisinger T."/>
        </authorList>
    </citation>
    <scope>NUCLEOTIDE SEQUENCE</scope>
</reference>
<protein>
    <submittedName>
        <fullName evidence="1">Uncharacterized protein</fullName>
    </submittedName>
</protein>
<dbReference type="GeneID" id="1261705"/>
<dbReference type="EMBL" id="AF065411">
    <property type="protein sequence ID" value="AAC27045.1"/>
    <property type="molecule type" value="Genomic_DNA"/>
</dbReference>
<dbReference type="RefSeq" id="NP_046961.1">
    <property type="nucleotide sequence ID" value="NC_001902.1"/>
</dbReference>
<organism evidence="1 2">
    <name type="scientific">Methanobacterium phage psiM2</name>
    <name type="common">PsiM2</name>
    <dbReference type="NCBI Taxonomy" id="77048"/>
    <lineage>
        <taxon>Viruses</taxon>
        <taxon>Duplodnaviria</taxon>
        <taxon>Heunggongvirae</taxon>
        <taxon>Uroviricota</taxon>
        <taxon>Caudoviricetes</taxon>
        <taxon>Methanobavirales</taxon>
        <taxon>Leisingerviridae</taxon>
        <taxon>Psimunavirus</taxon>
        <taxon>Psimunavirus limi</taxon>
        <taxon>Psimunavirus psiM2</taxon>
    </lineage>
</organism>
<dbReference type="Proteomes" id="UP000001155">
    <property type="component" value="Segment"/>
</dbReference>
<evidence type="ECO:0000313" key="2">
    <source>
        <dbReference type="Proteomes" id="UP000001155"/>
    </source>
</evidence>
<name>O80196_METM2</name>
<dbReference type="PIR" id="T12722">
    <property type="entry name" value="T12722"/>
</dbReference>
<accession>O80196</accession>
<keyword evidence="2" id="KW-1185">Reference proteome</keyword>
<evidence type="ECO:0000313" key="1">
    <source>
        <dbReference type="EMBL" id="AAC27045.1"/>
    </source>
</evidence>